<reference evidence="1" key="1">
    <citation type="submission" date="2021-06" db="EMBL/GenBank/DDBJ databases">
        <authorList>
            <person name="Kallberg Y."/>
            <person name="Tangrot J."/>
            <person name="Rosling A."/>
        </authorList>
    </citation>
    <scope>NUCLEOTIDE SEQUENCE</scope>
    <source>
        <strain evidence="1">MA461A</strain>
    </source>
</reference>
<proteinExistence type="predicted"/>
<accession>A0ACA9K816</accession>
<organism evidence="1 2">
    <name type="scientific">Racocetra persica</name>
    <dbReference type="NCBI Taxonomy" id="160502"/>
    <lineage>
        <taxon>Eukaryota</taxon>
        <taxon>Fungi</taxon>
        <taxon>Fungi incertae sedis</taxon>
        <taxon>Mucoromycota</taxon>
        <taxon>Glomeromycotina</taxon>
        <taxon>Glomeromycetes</taxon>
        <taxon>Diversisporales</taxon>
        <taxon>Gigasporaceae</taxon>
        <taxon>Racocetra</taxon>
    </lineage>
</organism>
<comment type="caution">
    <text evidence="1">The sequence shown here is derived from an EMBL/GenBank/DDBJ whole genome shotgun (WGS) entry which is preliminary data.</text>
</comment>
<dbReference type="Proteomes" id="UP000789920">
    <property type="component" value="Unassembled WGS sequence"/>
</dbReference>
<name>A0ACA9K816_9GLOM</name>
<sequence length="267" mass="31037">MNELHYSDKSACSLQNNSIIYQIGACEHNKLKDDYIELDDFLFEKQIYEHANIQQFLLIDVIKRYRFIKDLQLTFPIGVYREFCIKYHQWTCLISANDKHKVPIGEDIAVSTGVRNRHSIVGQESILAAADHNFSKLSLTPSHDSMSLESETLFGMANTLNDICKKAQESVKLKSKLKESIRGVQEILNNRTERLKLKDSKFRYVYGTITTEEHRPIYMQSQAKSESISKSIRIAEKIRDYIDCKDCQKCCYVYSNKSLTDDKLYDF</sequence>
<protein>
    <submittedName>
        <fullName evidence="1">4876_t:CDS:1</fullName>
    </submittedName>
</protein>
<evidence type="ECO:0000313" key="1">
    <source>
        <dbReference type="EMBL" id="CAG8457756.1"/>
    </source>
</evidence>
<dbReference type="EMBL" id="CAJVQC010000015">
    <property type="protein sequence ID" value="CAG8457756.1"/>
    <property type="molecule type" value="Genomic_DNA"/>
</dbReference>
<evidence type="ECO:0000313" key="2">
    <source>
        <dbReference type="Proteomes" id="UP000789920"/>
    </source>
</evidence>
<gene>
    <name evidence="1" type="ORF">RPERSI_LOCUS21</name>
</gene>
<keyword evidence="2" id="KW-1185">Reference proteome</keyword>